<accession>A0A7J4JHW6</accession>
<comment type="caution">
    <text evidence="1">The sequence shown here is derived from an EMBL/GenBank/DDBJ whole genome shotgun (WGS) entry which is preliminary data.</text>
</comment>
<evidence type="ECO:0000313" key="1">
    <source>
        <dbReference type="EMBL" id="HIH16189.1"/>
    </source>
</evidence>
<reference evidence="2" key="1">
    <citation type="journal article" date="2020" name="bioRxiv">
        <title>A rank-normalized archaeal taxonomy based on genome phylogeny resolves widespread incomplete and uneven classifications.</title>
        <authorList>
            <person name="Rinke C."/>
            <person name="Chuvochina M."/>
            <person name="Mussig A.J."/>
            <person name="Chaumeil P.-A."/>
            <person name="Waite D.W."/>
            <person name="Whitman W.B."/>
            <person name="Parks D.H."/>
            <person name="Hugenholtz P."/>
        </authorList>
    </citation>
    <scope>NUCLEOTIDE SEQUENCE [LARGE SCALE GENOMIC DNA]</scope>
</reference>
<protein>
    <submittedName>
        <fullName evidence="1">Uncharacterized protein</fullName>
    </submittedName>
</protein>
<dbReference type="AlphaFoldDB" id="A0A7J4JHW6"/>
<dbReference type="EMBL" id="DUGH01000053">
    <property type="protein sequence ID" value="HIH16189.1"/>
    <property type="molecule type" value="Genomic_DNA"/>
</dbReference>
<gene>
    <name evidence="1" type="ORF">HA252_02180</name>
</gene>
<organism evidence="1 2">
    <name type="scientific">Candidatus Iainarchaeum sp</name>
    <dbReference type="NCBI Taxonomy" id="3101447"/>
    <lineage>
        <taxon>Archaea</taxon>
        <taxon>Candidatus Iainarchaeota</taxon>
        <taxon>Candidatus Iainarchaeia</taxon>
        <taxon>Candidatus Iainarchaeales</taxon>
        <taxon>Candidatus Iainarchaeaceae</taxon>
        <taxon>Candidatus Iainarchaeum</taxon>
    </lineage>
</organism>
<proteinExistence type="predicted"/>
<dbReference type="Proteomes" id="UP000564964">
    <property type="component" value="Unassembled WGS sequence"/>
</dbReference>
<evidence type="ECO:0000313" key="2">
    <source>
        <dbReference type="Proteomes" id="UP000564964"/>
    </source>
</evidence>
<sequence length="233" mass="26453">MSRWPAHASMPAGWLRPARALAQAQQRPVAEFRGKAERGREVFVNGQRRRIAGLDLLRYELGCHRVEKALRRRVPEATRRSQPAYDAFLDAKVDGIPFRDVFLHIDWNQALLLRRAFALGSAELYGNPLGPKCRITVRRAKRKIDATLDFPDFLSGQSWERVGASLRDPERLARVRAVFEQLKGKTYSFSVRLGAERFAALAEAIRLADRLDRVVLRSFREAAFQAVMAAGRA</sequence>
<name>A0A7J4JHW6_9ARCH</name>